<evidence type="ECO:0000256" key="1">
    <source>
        <dbReference type="SAM" id="Phobius"/>
    </source>
</evidence>
<feature type="transmembrane region" description="Helical" evidence="1">
    <location>
        <begin position="6"/>
        <end position="33"/>
    </location>
</feature>
<dbReference type="EMBL" id="GILB01002361">
    <property type="protein sequence ID" value="NUU82694.1"/>
    <property type="molecule type" value="Transcribed_RNA"/>
</dbReference>
<keyword evidence="1" id="KW-1133">Transmembrane helix</keyword>
<protein>
    <submittedName>
        <fullName evidence="2">Uncharacterized protein</fullName>
    </submittedName>
</protein>
<keyword evidence="1" id="KW-0812">Transmembrane</keyword>
<reference evidence="2" key="1">
    <citation type="submission" date="2020-03" db="EMBL/GenBank/DDBJ databases">
        <authorList>
            <person name="Zhang R."/>
        </authorList>
    </citation>
    <scope>NUCLEOTIDE SEQUENCE</scope>
</reference>
<accession>A0A6M2EBR2</accession>
<evidence type="ECO:0000313" key="2">
    <source>
        <dbReference type="EMBL" id="NUU82694.1"/>
    </source>
</evidence>
<dbReference type="AlphaFoldDB" id="A0A6M2EBR2"/>
<keyword evidence="1" id="KW-0472">Membrane</keyword>
<name>A0A6M2EBR2_9ROSI</name>
<organism evidence="2">
    <name type="scientific">Populus davidiana</name>
    <dbReference type="NCBI Taxonomy" id="266767"/>
    <lineage>
        <taxon>Eukaryota</taxon>
        <taxon>Viridiplantae</taxon>
        <taxon>Streptophyta</taxon>
        <taxon>Embryophyta</taxon>
        <taxon>Tracheophyta</taxon>
        <taxon>Spermatophyta</taxon>
        <taxon>Magnoliopsida</taxon>
        <taxon>eudicotyledons</taxon>
        <taxon>Gunneridae</taxon>
        <taxon>Pentapetalae</taxon>
        <taxon>rosids</taxon>
        <taxon>fabids</taxon>
        <taxon>Malpighiales</taxon>
        <taxon>Salicaceae</taxon>
        <taxon>Saliceae</taxon>
        <taxon>Populus</taxon>
    </lineage>
</organism>
<sequence>MKCSVVEITVACCFYLVLMPPVGIRVLLLIGVVEKIKIEAKVLDEPDLFRLSILCFIQTKKEAFFSRWYLVVCHVNFDSKTLENRAKMIHYLSLQLFKDYYDNPICCQYFWYMEIISCRGRNL</sequence>
<proteinExistence type="predicted"/>